<dbReference type="EMBL" id="JABMIG020000029">
    <property type="protein sequence ID" value="KAL3801083.1"/>
    <property type="molecule type" value="Genomic_DNA"/>
</dbReference>
<gene>
    <name evidence="2" type="ORF">HJC23_002376</name>
</gene>
<dbReference type="AlphaFoldDB" id="A0ABD3QKV8"/>
<comment type="caution">
    <text evidence="2">The sequence shown here is derived from an EMBL/GenBank/DDBJ whole genome shotgun (WGS) entry which is preliminary data.</text>
</comment>
<dbReference type="Proteomes" id="UP001516023">
    <property type="component" value="Unassembled WGS sequence"/>
</dbReference>
<proteinExistence type="predicted"/>
<sequence>MDVDGLEGAVLSVQKAEHALEAAKRDLYEARKSFDRLMSSRSAAASDASTIIAYGVKPDDVKAVYDDATAMVIFINDDSDAQKPTSPRFGSHGTVGTADNTSYTDASRVDLEEDDDPGYLEFLSFIRSGPPPSVPTVENKTEVSSKDEDIAYSHKTIDLKQLTNLSDLFLIPEEASVGASVSSIADASTSRRADSFTSTACTKVVVYGCTPDAIHVTEGVYHKFGMKDGVPSYSKIALYEGRETMFHIARWRVNNGLKKWYITGIREEPSNDASCKHKGKKLKKLAFYYAYSNDDLPPADGWMECTEGKETFLSPAYVARGCSLGRSFEYPSPICIEKQWRSSSFWSKRNWSDRMTL</sequence>
<feature type="coiled-coil region" evidence="1">
    <location>
        <begin position="6"/>
        <end position="33"/>
    </location>
</feature>
<name>A0ABD3QKV8_9STRA</name>
<reference evidence="2 3" key="1">
    <citation type="journal article" date="2020" name="G3 (Bethesda)">
        <title>Improved Reference Genome for Cyclotella cryptica CCMP332, a Model for Cell Wall Morphogenesis, Salinity Adaptation, and Lipid Production in Diatoms (Bacillariophyta).</title>
        <authorList>
            <person name="Roberts W.R."/>
            <person name="Downey K.M."/>
            <person name="Ruck E.C."/>
            <person name="Traller J.C."/>
            <person name="Alverson A.J."/>
        </authorList>
    </citation>
    <scope>NUCLEOTIDE SEQUENCE [LARGE SCALE GENOMIC DNA]</scope>
    <source>
        <strain evidence="2 3">CCMP332</strain>
    </source>
</reference>
<protein>
    <submittedName>
        <fullName evidence="2">Uncharacterized protein</fullName>
    </submittedName>
</protein>
<evidence type="ECO:0000256" key="1">
    <source>
        <dbReference type="SAM" id="Coils"/>
    </source>
</evidence>
<organism evidence="2 3">
    <name type="scientific">Cyclotella cryptica</name>
    <dbReference type="NCBI Taxonomy" id="29204"/>
    <lineage>
        <taxon>Eukaryota</taxon>
        <taxon>Sar</taxon>
        <taxon>Stramenopiles</taxon>
        <taxon>Ochrophyta</taxon>
        <taxon>Bacillariophyta</taxon>
        <taxon>Coscinodiscophyceae</taxon>
        <taxon>Thalassiosirophycidae</taxon>
        <taxon>Stephanodiscales</taxon>
        <taxon>Stephanodiscaceae</taxon>
        <taxon>Cyclotella</taxon>
    </lineage>
</organism>
<keyword evidence="3" id="KW-1185">Reference proteome</keyword>
<evidence type="ECO:0000313" key="3">
    <source>
        <dbReference type="Proteomes" id="UP001516023"/>
    </source>
</evidence>
<accession>A0ABD3QKV8</accession>
<keyword evidence="1" id="KW-0175">Coiled coil</keyword>
<evidence type="ECO:0000313" key="2">
    <source>
        <dbReference type="EMBL" id="KAL3801083.1"/>
    </source>
</evidence>